<dbReference type="Gene3D" id="2.115.10.20">
    <property type="entry name" value="Glycosyl hydrolase domain, family 43"/>
    <property type="match status" value="1"/>
</dbReference>
<organism evidence="1 2">
    <name type="scientific">Halobacterium hubeiense</name>
    <dbReference type="NCBI Taxonomy" id="1407499"/>
    <lineage>
        <taxon>Archaea</taxon>
        <taxon>Methanobacteriati</taxon>
        <taxon>Methanobacteriota</taxon>
        <taxon>Stenosarchaea group</taxon>
        <taxon>Halobacteria</taxon>
        <taxon>Halobacteriales</taxon>
        <taxon>Halobacteriaceae</taxon>
        <taxon>Halobacterium</taxon>
    </lineage>
</organism>
<dbReference type="GeneID" id="26657998"/>
<dbReference type="AlphaFoldDB" id="A0A0U5GXS3"/>
<dbReference type="SUPFAM" id="SSF75005">
    <property type="entry name" value="Arabinanase/levansucrase/invertase"/>
    <property type="match status" value="1"/>
</dbReference>
<name>A0A0U5GXS3_9EURY</name>
<dbReference type="OrthoDB" id="275410at2157"/>
<gene>
    <name evidence="1" type="ORF">HHUB_1310</name>
</gene>
<keyword evidence="2" id="KW-1185">Reference proteome</keyword>
<dbReference type="Proteomes" id="UP000066737">
    <property type="component" value="Chromosome I"/>
</dbReference>
<proteinExistence type="predicted"/>
<dbReference type="KEGG" id="hhb:Hhub_1310"/>
<dbReference type="InterPro" id="IPR023296">
    <property type="entry name" value="Glyco_hydro_beta-prop_sf"/>
</dbReference>
<sequence length="350" mass="38262">MPLSTSKLRSGTLLAVTVLVVLASGGGQLAATRPVVEYGQQLFNTADHPQKDVPMGAEGPPPETAGFHVDFDRPEPDNQVFEFESHDPMLAEANGTHYLVVGTDTDPNLYRSETPTKPDSWQLVDDNYLADRFEFDSLISVNGRYLVYGNSNVYTADSLPADDWTVRNDNTGFRDLGAYYDEETGLVHVYYEYGNAAGYSGKKIGHAVSPNGVTNWTVYPPVWTAPDGYGVGDFDIVEHDDRLYVLGDYDPHHPRYNVSVWVNDDPYSDFVQLDEPAVAPHSATAGASDDYGIGDPSLVRLEDGRYLLLANGYANDSGPAKLHTYVGTIENESRPAARATTGRWSAPVAS</sequence>
<reference evidence="2" key="1">
    <citation type="journal article" date="2016" name="Environ. Microbiol.">
        <title>The complete genome of a viable archaeum isolated from 123-million-year-old rock salt.</title>
        <authorList>
            <person name="Jaakkola S.T."/>
            <person name="Pfeiffer F."/>
            <person name="Ravantti J.J."/>
            <person name="Guo Q."/>
            <person name="Liu Y."/>
            <person name="Chen X."/>
            <person name="Ma H."/>
            <person name="Yang C."/>
            <person name="Oksanen H.M."/>
            <person name="Bamford D.H."/>
        </authorList>
    </citation>
    <scope>NUCLEOTIDE SEQUENCE</scope>
    <source>
        <strain evidence="2">JI20-1</strain>
    </source>
</reference>
<dbReference type="EMBL" id="LN831302">
    <property type="protein sequence ID" value="CQH47313.1"/>
    <property type="molecule type" value="Genomic_DNA"/>
</dbReference>
<protein>
    <submittedName>
        <fullName evidence="1">Uncharacterized protein</fullName>
    </submittedName>
</protein>
<evidence type="ECO:0000313" key="1">
    <source>
        <dbReference type="EMBL" id="CQH47313.1"/>
    </source>
</evidence>
<evidence type="ECO:0000313" key="2">
    <source>
        <dbReference type="Proteomes" id="UP000066737"/>
    </source>
</evidence>
<dbReference type="RefSeq" id="WP_059055533.1">
    <property type="nucleotide sequence ID" value="NZ_CEML01000002.1"/>
</dbReference>
<accession>A0A0U5GXS3</accession>